<comment type="caution">
    <text evidence="2">The sequence shown here is derived from an EMBL/GenBank/DDBJ whole genome shotgun (WGS) entry which is preliminary data.</text>
</comment>
<keyword evidence="2" id="KW-0808">Transferase</keyword>
<dbReference type="EMBL" id="CBTY010000008">
    <property type="protein sequence ID" value="CDI05604.1"/>
    <property type="molecule type" value="Genomic_DNA"/>
</dbReference>
<dbReference type="PANTHER" id="PTHR22572">
    <property type="entry name" value="SUGAR-1-PHOSPHATE GUANYL TRANSFERASE"/>
    <property type="match status" value="1"/>
</dbReference>
<accession>V6ASN8</accession>
<dbReference type="Proteomes" id="UP000018159">
    <property type="component" value="Unassembled WGS sequence"/>
</dbReference>
<gene>
    <name evidence="2" type="ORF">NITUZ_30296</name>
</gene>
<dbReference type="OrthoDB" id="15372at2157"/>
<evidence type="ECO:0000313" key="2">
    <source>
        <dbReference type="EMBL" id="CDI05604.1"/>
    </source>
</evidence>
<reference evidence="2 3" key="1">
    <citation type="journal article" date="2013" name="PLoS ONE">
        <title>Enrichment and Genome Sequence of the Group I.1a Ammonia-Oxidizing Archaeon ?Ca. Nitrosotenuis uzonensis? Representing a Clade Globally.</title>
        <authorList>
            <person name="Lebedeva E.V."/>
            <person name="Hatzenpichler R."/>
            <person name="Pelletier E."/>
            <person name="Schuster N."/>
            <person name="Hauzmayer S."/>
            <person name="Bulaev A."/>
            <person name="Grigor'eva N.V."/>
            <person name="Galushko A."/>
            <person name="Schmid M."/>
            <person name="Palatinszky M."/>
            <person name="Le Paslier D."/>
            <person name="Daims H."/>
            <person name="Wagner M."/>
        </authorList>
    </citation>
    <scope>NUCLEOTIDE SEQUENCE [LARGE SCALE GENOMIC DNA]</scope>
    <source>
        <strain evidence="2 3">N4</strain>
    </source>
</reference>
<protein>
    <submittedName>
        <fullName evidence="2">Nucleotidyl transferase</fullName>
    </submittedName>
</protein>
<organism evidence="2 3">
    <name type="scientific">Candidatus Nitrosotenuis uzonensis</name>
    <dbReference type="NCBI Taxonomy" id="1407055"/>
    <lineage>
        <taxon>Archaea</taxon>
        <taxon>Nitrososphaerota</taxon>
        <taxon>Candidatus Nitrosotenuis</taxon>
    </lineage>
</organism>
<evidence type="ECO:0000313" key="3">
    <source>
        <dbReference type="Proteomes" id="UP000018159"/>
    </source>
</evidence>
<evidence type="ECO:0000259" key="1">
    <source>
        <dbReference type="Pfam" id="PF00483"/>
    </source>
</evidence>
<dbReference type="InterPro" id="IPR005835">
    <property type="entry name" value="NTP_transferase_dom"/>
</dbReference>
<sequence>MQALILAGGQGSRLKPITDYIPKPLIPINNVPIIEWQIRYLKKFKIENVVICSGYKSEQIQNYLEHKRNFGIKIQHSVEDVPLGTGGALKKAAKIIKDKTFLVLNGDVITTIDITKLYKTPNAIALVELRTRFGTVDFDGMRINNFREKKRVQNIWMNAGIYHLEKNILKDLPRKGAIEDTVFLDYAKKGILSGVSFKDALWFSIDSHKDLEECSHALAFKSIKK</sequence>
<dbReference type="InterPro" id="IPR029044">
    <property type="entry name" value="Nucleotide-diphossugar_trans"/>
</dbReference>
<dbReference type="RefSeq" id="WP_048195525.1">
    <property type="nucleotide sequence ID" value="NZ_CBTY010000008.1"/>
</dbReference>
<dbReference type="AlphaFoldDB" id="V6ASN8"/>
<name>V6ASN8_9ARCH</name>
<dbReference type="CDD" id="cd04181">
    <property type="entry name" value="NTP_transferase"/>
    <property type="match status" value="1"/>
</dbReference>
<feature type="domain" description="Nucleotidyl transferase" evidence="1">
    <location>
        <begin position="3"/>
        <end position="216"/>
    </location>
</feature>
<dbReference type="SUPFAM" id="SSF53448">
    <property type="entry name" value="Nucleotide-diphospho-sugar transferases"/>
    <property type="match status" value="1"/>
</dbReference>
<proteinExistence type="predicted"/>
<dbReference type="Gene3D" id="3.90.550.10">
    <property type="entry name" value="Spore Coat Polysaccharide Biosynthesis Protein SpsA, Chain A"/>
    <property type="match status" value="1"/>
</dbReference>
<dbReference type="STRING" id="1407055.NITUZ_30296"/>
<dbReference type="InterPro" id="IPR050486">
    <property type="entry name" value="Mannose-1P_guanyltransferase"/>
</dbReference>
<dbReference type="Pfam" id="PF00483">
    <property type="entry name" value="NTP_transferase"/>
    <property type="match status" value="1"/>
</dbReference>
<dbReference type="GO" id="GO:0016740">
    <property type="term" value="F:transferase activity"/>
    <property type="evidence" value="ECO:0007669"/>
    <property type="project" value="UniProtKB-KW"/>
</dbReference>
<keyword evidence="3" id="KW-1185">Reference proteome</keyword>